<gene>
    <name evidence="2" type="ORF">B7463_g9967</name>
</gene>
<feature type="non-terminal residue" evidence="2">
    <location>
        <position position="1"/>
    </location>
</feature>
<evidence type="ECO:0000313" key="2">
    <source>
        <dbReference type="EMBL" id="RFU26365.1"/>
    </source>
</evidence>
<dbReference type="EMBL" id="NCSJ02000266">
    <property type="protein sequence ID" value="RFU26365.1"/>
    <property type="molecule type" value="Genomic_DNA"/>
</dbReference>
<dbReference type="AlphaFoldDB" id="A0A3E2GYY5"/>
<protein>
    <submittedName>
        <fullName evidence="2">Uncharacterized protein</fullName>
    </submittedName>
</protein>
<reference evidence="2 3" key="1">
    <citation type="submission" date="2018-05" db="EMBL/GenBank/DDBJ databases">
        <title>Draft genome sequence of Scytalidium lignicola DSM 105466, a ubiquitous saprotrophic fungus.</title>
        <authorList>
            <person name="Buettner E."/>
            <person name="Gebauer A.M."/>
            <person name="Hofrichter M."/>
            <person name="Liers C."/>
            <person name="Kellner H."/>
        </authorList>
    </citation>
    <scope>NUCLEOTIDE SEQUENCE [LARGE SCALE GENOMIC DNA]</scope>
    <source>
        <strain evidence="2 3">DSM 105466</strain>
    </source>
</reference>
<feature type="region of interest" description="Disordered" evidence="1">
    <location>
        <begin position="1"/>
        <end position="42"/>
    </location>
</feature>
<feature type="compositionally biased region" description="Polar residues" evidence="1">
    <location>
        <begin position="71"/>
        <end position="88"/>
    </location>
</feature>
<accession>A0A3E2GYY5</accession>
<name>A0A3E2GYY5_SCYLI</name>
<organism evidence="2 3">
    <name type="scientific">Scytalidium lignicola</name>
    <name type="common">Hyphomycete</name>
    <dbReference type="NCBI Taxonomy" id="5539"/>
    <lineage>
        <taxon>Eukaryota</taxon>
        <taxon>Fungi</taxon>
        <taxon>Dikarya</taxon>
        <taxon>Ascomycota</taxon>
        <taxon>Pezizomycotina</taxon>
        <taxon>Leotiomycetes</taxon>
        <taxon>Leotiomycetes incertae sedis</taxon>
        <taxon>Scytalidium</taxon>
    </lineage>
</organism>
<evidence type="ECO:0000256" key="1">
    <source>
        <dbReference type="SAM" id="MobiDB-lite"/>
    </source>
</evidence>
<feature type="non-terminal residue" evidence="2">
    <location>
        <position position="113"/>
    </location>
</feature>
<feature type="region of interest" description="Disordered" evidence="1">
    <location>
        <begin position="55"/>
        <end position="88"/>
    </location>
</feature>
<keyword evidence="3" id="KW-1185">Reference proteome</keyword>
<comment type="caution">
    <text evidence="2">The sequence shown here is derived from an EMBL/GenBank/DDBJ whole genome shotgun (WGS) entry which is preliminary data.</text>
</comment>
<sequence>MHSRKYRASAGLPIGSLRPNSRRTPRSRNPPPPSRLPRRPSLVATGLRIAWGLSPARRPTCRGEPKVSDLSPGNNYLTAQAPSEQQSDPFPAAVACRVAAVKAPALLPGSTSA</sequence>
<evidence type="ECO:0000313" key="3">
    <source>
        <dbReference type="Proteomes" id="UP000258309"/>
    </source>
</evidence>
<proteinExistence type="predicted"/>
<dbReference type="Proteomes" id="UP000258309">
    <property type="component" value="Unassembled WGS sequence"/>
</dbReference>